<keyword evidence="11" id="KW-1185">Reference proteome</keyword>
<name>A0AA37U0V7_9GAMM</name>
<comment type="subcellular location">
    <subcellularLocation>
        <location evidence="1 8">Cell membrane</location>
        <topology evidence="1 8">Multi-pass membrane protein</topology>
    </subcellularLocation>
</comment>
<reference evidence="10 11" key="1">
    <citation type="journal article" date="2014" name="Int. J. Syst. Evol. Microbiol.">
        <title>Complete genome sequence of Corynebacterium casei LMG S-19264T (=DSM 44701T), isolated from a smear-ripened cheese.</title>
        <authorList>
            <consortium name="US DOE Joint Genome Institute (JGI-PGF)"/>
            <person name="Walter F."/>
            <person name="Albersmeier A."/>
            <person name="Kalinowski J."/>
            <person name="Ruckert C."/>
        </authorList>
    </citation>
    <scope>NUCLEOTIDE SEQUENCE [LARGE SCALE GENOMIC DNA]</scope>
    <source>
        <strain evidence="10 11">NBRC 112785</strain>
    </source>
</reference>
<dbReference type="InterPro" id="IPR000515">
    <property type="entry name" value="MetI-like"/>
</dbReference>
<feature type="transmembrane region" description="Helical" evidence="8">
    <location>
        <begin position="100"/>
        <end position="117"/>
    </location>
</feature>
<dbReference type="SUPFAM" id="SSF161098">
    <property type="entry name" value="MetI-like"/>
    <property type="match status" value="1"/>
</dbReference>
<evidence type="ECO:0000256" key="4">
    <source>
        <dbReference type="ARBA" id="ARBA00022475"/>
    </source>
</evidence>
<dbReference type="GO" id="GO:0005886">
    <property type="term" value="C:plasma membrane"/>
    <property type="evidence" value="ECO:0007669"/>
    <property type="project" value="UniProtKB-SubCell"/>
</dbReference>
<feature type="domain" description="ABC transmembrane type-1" evidence="9">
    <location>
        <begin position="66"/>
        <end position="274"/>
    </location>
</feature>
<feature type="transmembrane region" description="Helical" evidence="8">
    <location>
        <begin position="251"/>
        <end position="275"/>
    </location>
</feature>
<evidence type="ECO:0000256" key="5">
    <source>
        <dbReference type="ARBA" id="ARBA00022692"/>
    </source>
</evidence>
<evidence type="ECO:0000256" key="1">
    <source>
        <dbReference type="ARBA" id="ARBA00004651"/>
    </source>
</evidence>
<feature type="transmembrane region" description="Helical" evidence="8">
    <location>
        <begin position="208"/>
        <end position="230"/>
    </location>
</feature>
<proteinExistence type="inferred from homology"/>
<gene>
    <name evidence="10" type="primary">potB</name>
    <name evidence="10" type="ORF">GCM10007894_25430</name>
</gene>
<dbReference type="CDD" id="cd06261">
    <property type="entry name" value="TM_PBP2"/>
    <property type="match status" value="1"/>
</dbReference>
<evidence type="ECO:0000256" key="7">
    <source>
        <dbReference type="ARBA" id="ARBA00023136"/>
    </source>
</evidence>
<dbReference type="PANTHER" id="PTHR42929">
    <property type="entry name" value="INNER MEMBRANE ABC TRANSPORTER PERMEASE PROTEIN YDCU-RELATED-RELATED"/>
    <property type="match status" value="1"/>
</dbReference>
<dbReference type="InterPro" id="IPR035906">
    <property type="entry name" value="MetI-like_sf"/>
</dbReference>
<dbReference type="PANTHER" id="PTHR42929:SF1">
    <property type="entry name" value="INNER MEMBRANE ABC TRANSPORTER PERMEASE PROTEIN YDCU-RELATED"/>
    <property type="match status" value="1"/>
</dbReference>
<evidence type="ECO:0000256" key="3">
    <source>
        <dbReference type="ARBA" id="ARBA00022448"/>
    </source>
</evidence>
<dbReference type="EMBL" id="BSPO01000003">
    <property type="protein sequence ID" value="GLS84566.1"/>
    <property type="molecule type" value="Genomic_DNA"/>
</dbReference>
<dbReference type="GO" id="GO:0055085">
    <property type="term" value="P:transmembrane transport"/>
    <property type="evidence" value="ECO:0007669"/>
    <property type="project" value="InterPro"/>
</dbReference>
<protein>
    <submittedName>
        <fullName evidence="10">Spermidine/putrescine ABC transporter permease PotB</fullName>
    </submittedName>
</protein>
<dbReference type="Gene3D" id="1.10.3720.10">
    <property type="entry name" value="MetI-like"/>
    <property type="match status" value="1"/>
</dbReference>
<dbReference type="PROSITE" id="PS50928">
    <property type="entry name" value="ABC_TM1"/>
    <property type="match status" value="1"/>
</dbReference>
<dbReference type="Proteomes" id="UP001157439">
    <property type="component" value="Unassembled WGS sequence"/>
</dbReference>
<feature type="transmembrane region" description="Helical" evidence="8">
    <location>
        <begin position="65"/>
        <end position="88"/>
    </location>
</feature>
<feature type="transmembrane region" description="Helical" evidence="8">
    <location>
        <begin position="153"/>
        <end position="174"/>
    </location>
</feature>
<keyword evidence="3 8" id="KW-0813">Transport</keyword>
<dbReference type="Pfam" id="PF00528">
    <property type="entry name" value="BPD_transp_1"/>
    <property type="match status" value="1"/>
</dbReference>
<accession>A0AA37U0V7</accession>
<keyword evidence="7 8" id="KW-0472">Membrane</keyword>
<comment type="caution">
    <text evidence="10">The sequence shown here is derived from an EMBL/GenBank/DDBJ whole genome shotgun (WGS) entry which is preliminary data.</text>
</comment>
<sequence length="283" mass="31790">MNKMRDYFKWISLSLAVIWLSLFVVIPNIMVIATSFLSRDPNSFVSLPWQLDNYLRLADPLYAHILWHSITLAGIATLLCLVFGYPAAWIITRFGPTGRAVLLFLIIVPFWTNSLIRVYALKVILGTKGLLNWALLNLGIIETPMRLMYTETAVIIGLVYILLPFMILPLYSAIEKLPTSYSEAARDLGASRWAYFKDIMLPLTTPGIIAGVLMVFLPAMGMFYLSDLLGGSKNPLIGNMIRDQILITRDWPFGSAASVTLTVIMALMLLGYYYVHKRTGRSA</sequence>
<evidence type="ECO:0000256" key="8">
    <source>
        <dbReference type="RuleBase" id="RU363032"/>
    </source>
</evidence>
<evidence type="ECO:0000256" key="6">
    <source>
        <dbReference type="ARBA" id="ARBA00022989"/>
    </source>
</evidence>
<evidence type="ECO:0000259" key="9">
    <source>
        <dbReference type="PROSITE" id="PS50928"/>
    </source>
</evidence>
<evidence type="ECO:0000313" key="10">
    <source>
        <dbReference type="EMBL" id="GLS84566.1"/>
    </source>
</evidence>
<comment type="similarity">
    <text evidence="2">Belongs to the binding-protein-dependent transport system permease family. CysTW subfamily.</text>
</comment>
<keyword evidence="4" id="KW-1003">Cell membrane</keyword>
<dbReference type="AlphaFoldDB" id="A0AA37U0V7"/>
<feature type="transmembrane region" description="Helical" evidence="8">
    <location>
        <begin position="12"/>
        <end position="37"/>
    </location>
</feature>
<keyword evidence="6 8" id="KW-1133">Transmembrane helix</keyword>
<organism evidence="10 11">
    <name type="scientific">Paraferrimonas haliotis</name>
    <dbReference type="NCBI Taxonomy" id="2013866"/>
    <lineage>
        <taxon>Bacteria</taxon>
        <taxon>Pseudomonadati</taxon>
        <taxon>Pseudomonadota</taxon>
        <taxon>Gammaproteobacteria</taxon>
        <taxon>Alteromonadales</taxon>
        <taxon>Ferrimonadaceae</taxon>
        <taxon>Paraferrimonas</taxon>
    </lineage>
</organism>
<dbReference type="NCBIfam" id="NF007044">
    <property type="entry name" value="PRK09497.1"/>
    <property type="match status" value="1"/>
</dbReference>
<evidence type="ECO:0000313" key="11">
    <source>
        <dbReference type="Proteomes" id="UP001157439"/>
    </source>
</evidence>
<keyword evidence="5 8" id="KW-0812">Transmembrane</keyword>
<evidence type="ECO:0000256" key="2">
    <source>
        <dbReference type="ARBA" id="ARBA00007069"/>
    </source>
</evidence>